<feature type="compositionally biased region" description="Polar residues" evidence="1">
    <location>
        <begin position="61"/>
        <end position="80"/>
    </location>
</feature>
<evidence type="ECO:0000313" key="4">
    <source>
        <dbReference type="Proteomes" id="UP001152562"/>
    </source>
</evidence>
<dbReference type="Proteomes" id="UP001152562">
    <property type="component" value="Unassembled WGS sequence"/>
</dbReference>
<name>A0A9P0TBZ7_PIEBR</name>
<gene>
    <name evidence="3" type="ORF">PIBRA_LOCUS3666</name>
</gene>
<feature type="compositionally biased region" description="Basic and acidic residues" evidence="1">
    <location>
        <begin position="149"/>
        <end position="167"/>
    </location>
</feature>
<keyword evidence="4" id="KW-1185">Reference proteome</keyword>
<feature type="region of interest" description="Disordered" evidence="1">
    <location>
        <begin position="149"/>
        <end position="172"/>
    </location>
</feature>
<protein>
    <submittedName>
        <fullName evidence="3">Uncharacterized protein</fullName>
    </submittedName>
</protein>
<evidence type="ECO:0000256" key="2">
    <source>
        <dbReference type="SAM" id="SignalP"/>
    </source>
</evidence>
<feature type="region of interest" description="Disordered" evidence="1">
    <location>
        <begin position="114"/>
        <end position="135"/>
    </location>
</feature>
<keyword evidence="2" id="KW-0732">Signal</keyword>
<feature type="region of interest" description="Disordered" evidence="1">
    <location>
        <begin position="60"/>
        <end position="99"/>
    </location>
</feature>
<dbReference type="EMBL" id="CALOZG010000004">
    <property type="protein sequence ID" value="CAH4018853.1"/>
    <property type="molecule type" value="Genomic_DNA"/>
</dbReference>
<comment type="caution">
    <text evidence="3">The sequence shown here is derived from an EMBL/GenBank/DDBJ whole genome shotgun (WGS) entry which is preliminary data.</text>
</comment>
<reference evidence="3" key="1">
    <citation type="submission" date="2022-05" db="EMBL/GenBank/DDBJ databases">
        <authorList>
            <person name="Okamura Y."/>
        </authorList>
    </citation>
    <scope>NUCLEOTIDE SEQUENCE</scope>
</reference>
<evidence type="ECO:0000313" key="3">
    <source>
        <dbReference type="EMBL" id="CAH4018853.1"/>
    </source>
</evidence>
<accession>A0A9P0TBZ7</accession>
<organism evidence="3 4">
    <name type="scientific">Pieris brassicae</name>
    <name type="common">White butterfly</name>
    <name type="synonym">Large white butterfly</name>
    <dbReference type="NCBI Taxonomy" id="7116"/>
    <lineage>
        <taxon>Eukaryota</taxon>
        <taxon>Metazoa</taxon>
        <taxon>Ecdysozoa</taxon>
        <taxon>Arthropoda</taxon>
        <taxon>Hexapoda</taxon>
        <taxon>Insecta</taxon>
        <taxon>Pterygota</taxon>
        <taxon>Neoptera</taxon>
        <taxon>Endopterygota</taxon>
        <taxon>Lepidoptera</taxon>
        <taxon>Glossata</taxon>
        <taxon>Ditrysia</taxon>
        <taxon>Papilionoidea</taxon>
        <taxon>Pieridae</taxon>
        <taxon>Pierinae</taxon>
        <taxon>Pieris</taxon>
    </lineage>
</organism>
<feature type="signal peptide" evidence="2">
    <location>
        <begin position="1"/>
        <end position="18"/>
    </location>
</feature>
<evidence type="ECO:0000256" key="1">
    <source>
        <dbReference type="SAM" id="MobiDB-lite"/>
    </source>
</evidence>
<feature type="chain" id="PRO_5040425582" evidence="2">
    <location>
        <begin position="19"/>
        <end position="296"/>
    </location>
</feature>
<dbReference type="AlphaFoldDB" id="A0A9P0TBZ7"/>
<proteinExistence type="predicted"/>
<sequence length="296" mass="33942">MMSPIAFTILYFAAVLSASPINSESHHSHEFIIAKTDSKDLSGKGKYKIIEIIPFDDVSENENNSTANVEETTTSNSKTNKPIYEDDKNNQENYSEPQKEKYARILEEVKEAVPEEQKYNEQNPEPEHEKHPQNPKEKIEILLKTAKPEVQKYDEQNPDPTSDKQNSENDLPEYQNFEPQFTQDVLTRVIDQTHNGPSYAEIIEIQPDSETLKHFKIDTPQTSETQNPDTEGSGKPIVEVRYKPKYEVPEAPIFNTRISVPPLPISLSSIRSMMIHWPHEVPSIFKAPRIIYLGHQ</sequence>